<name>A0ABU0CZT7_9BACI</name>
<evidence type="ECO:0000256" key="2">
    <source>
        <dbReference type="ARBA" id="ARBA00022840"/>
    </source>
</evidence>
<keyword evidence="1" id="KW-0547">Nucleotide-binding</keyword>
<dbReference type="InterPro" id="IPR033756">
    <property type="entry name" value="YlxH/NBP35"/>
</dbReference>
<dbReference type="InterPro" id="IPR050625">
    <property type="entry name" value="ParA/MinD_ATPase"/>
</dbReference>
<dbReference type="SUPFAM" id="SSF52540">
    <property type="entry name" value="P-loop containing nucleoside triphosphate hydrolases"/>
    <property type="match status" value="1"/>
</dbReference>
<dbReference type="InterPro" id="IPR025501">
    <property type="entry name" value="MinD_FleN"/>
</dbReference>
<proteinExistence type="predicted"/>
<reference evidence="3 4" key="1">
    <citation type="submission" date="2023-07" db="EMBL/GenBank/DDBJ databases">
        <title>Genomic Encyclopedia of Type Strains, Phase IV (KMG-IV): sequencing the most valuable type-strain genomes for metagenomic binning, comparative biology and taxonomic classification.</title>
        <authorList>
            <person name="Goeker M."/>
        </authorList>
    </citation>
    <scope>NUCLEOTIDE SEQUENCE [LARGE SCALE GENOMIC DNA]</scope>
    <source>
        <strain evidence="3 4">DSM 27848</strain>
    </source>
</reference>
<protein>
    <submittedName>
        <fullName evidence="3">Flagellar biosynthesis protein FlhG</fullName>
    </submittedName>
</protein>
<dbReference type="PANTHER" id="PTHR43384:SF4">
    <property type="entry name" value="CELLULOSE BIOSYNTHESIS PROTEIN BCSQ-RELATED"/>
    <property type="match status" value="1"/>
</dbReference>
<sequence length="286" mass="31892">MKDQAEKLRLKMTDIAKKSQAKTIAVVSGKGGVGKSNISINIAMLLNKKGNKVLLFDFDIGMGNVNILLGKPSRLTLSEFLHEEATLKDLINDINEGVSYIAAGNGLNETIDIDERMLTRLLEGLKDLQHQYDYIIFDMGAGATSASLKVLLAVEDIIVITTPEPTAITDAYSMMKFICLEGATGNFFLICNRADNEKQGRETLERLKQTALKFLHKEVASLGILPEDSHVRKAVINQTAFSVSYPKSSISIKLENLVRLYLDEQNMDDSNKAEDSFIHRLRRFFF</sequence>
<dbReference type="EMBL" id="JAUSUO010000001">
    <property type="protein sequence ID" value="MDQ0341652.1"/>
    <property type="molecule type" value="Genomic_DNA"/>
</dbReference>
<dbReference type="PANTHER" id="PTHR43384">
    <property type="entry name" value="SEPTUM SITE-DETERMINING PROTEIN MIND HOMOLOG, CHLOROPLASTIC-RELATED"/>
    <property type="match status" value="1"/>
</dbReference>
<evidence type="ECO:0000313" key="4">
    <source>
        <dbReference type="Proteomes" id="UP001232343"/>
    </source>
</evidence>
<organism evidence="3 4">
    <name type="scientific">Lederbergia wuyishanensis</name>
    <dbReference type="NCBI Taxonomy" id="1347903"/>
    <lineage>
        <taxon>Bacteria</taxon>
        <taxon>Bacillati</taxon>
        <taxon>Bacillota</taxon>
        <taxon>Bacilli</taxon>
        <taxon>Bacillales</taxon>
        <taxon>Bacillaceae</taxon>
        <taxon>Lederbergia</taxon>
    </lineage>
</organism>
<keyword evidence="3" id="KW-0282">Flagellum</keyword>
<accession>A0ABU0CZT7</accession>
<dbReference type="InterPro" id="IPR027417">
    <property type="entry name" value="P-loop_NTPase"/>
</dbReference>
<keyword evidence="3" id="KW-0966">Cell projection</keyword>
<dbReference type="InterPro" id="IPR033875">
    <property type="entry name" value="FlhG"/>
</dbReference>
<dbReference type="Gene3D" id="3.40.50.300">
    <property type="entry name" value="P-loop containing nucleotide triphosphate hydrolases"/>
    <property type="match status" value="1"/>
</dbReference>
<evidence type="ECO:0000313" key="3">
    <source>
        <dbReference type="EMBL" id="MDQ0341652.1"/>
    </source>
</evidence>
<dbReference type="CDD" id="cd02038">
    <property type="entry name" value="FlhG-like"/>
    <property type="match status" value="1"/>
</dbReference>
<dbReference type="Proteomes" id="UP001232343">
    <property type="component" value="Unassembled WGS sequence"/>
</dbReference>
<dbReference type="Pfam" id="PF10609">
    <property type="entry name" value="ParA"/>
    <property type="match status" value="1"/>
</dbReference>
<gene>
    <name evidence="3" type="ORF">J2S14_000445</name>
</gene>
<keyword evidence="4" id="KW-1185">Reference proteome</keyword>
<comment type="caution">
    <text evidence="3">The sequence shown here is derived from an EMBL/GenBank/DDBJ whole genome shotgun (WGS) entry which is preliminary data.</text>
</comment>
<evidence type="ECO:0000256" key="1">
    <source>
        <dbReference type="ARBA" id="ARBA00022741"/>
    </source>
</evidence>
<dbReference type="PIRSF" id="PIRSF003092">
    <property type="entry name" value="MinD"/>
    <property type="match status" value="1"/>
</dbReference>
<dbReference type="RefSeq" id="WP_244679885.1">
    <property type="nucleotide sequence ID" value="NZ_JALIRM010000001.1"/>
</dbReference>
<keyword evidence="3" id="KW-0969">Cilium</keyword>
<keyword evidence="2" id="KW-0067">ATP-binding</keyword>